<evidence type="ECO:0000256" key="4">
    <source>
        <dbReference type="ARBA" id="ARBA00022729"/>
    </source>
</evidence>
<evidence type="ECO:0000256" key="6">
    <source>
        <dbReference type="ARBA" id="ARBA00022837"/>
    </source>
</evidence>
<evidence type="ECO:0000313" key="13">
    <source>
        <dbReference type="EMBL" id="TWT59090.1"/>
    </source>
</evidence>
<dbReference type="PANTHER" id="PTHR24026:SF126">
    <property type="entry name" value="PROTOCADHERIN FAT 4"/>
    <property type="match status" value="1"/>
</dbReference>
<dbReference type="Pfam" id="PF00028">
    <property type="entry name" value="Cadherin"/>
    <property type="match status" value="2"/>
</dbReference>
<protein>
    <submittedName>
        <fullName evidence="13">Cadherin domain protein</fullName>
    </submittedName>
</protein>
<dbReference type="OrthoDB" id="220114at2"/>
<evidence type="ECO:0000256" key="10">
    <source>
        <dbReference type="ARBA" id="ARBA00023180"/>
    </source>
</evidence>
<gene>
    <name evidence="13" type="ORF">KOR42_24790</name>
</gene>
<evidence type="ECO:0000256" key="7">
    <source>
        <dbReference type="ARBA" id="ARBA00022889"/>
    </source>
</evidence>
<evidence type="ECO:0000256" key="3">
    <source>
        <dbReference type="ARBA" id="ARBA00022692"/>
    </source>
</evidence>
<feature type="domain" description="Cadherin" evidence="12">
    <location>
        <begin position="627"/>
        <end position="734"/>
    </location>
</feature>
<keyword evidence="9" id="KW-0472">Membrane</keyword>
<evidence type="ECO:0000256" key="9">
    <source>
        <dbReference type="ARBA" id="ARBA00023136"/>
    </source>
</evidence>
<dbReference type="GO" id="GO:0007156">
    <property type="term" value="P:homophilic cell adhesion via plasma membrane adhesion molecules"/>
    <property type="evidence" value="ECO:0007669"/>
    <property type="project" value="InterPro"/>
</dbReference>
<reference evidence="13 14" key="1">
    <citation type="submission" date="2019-02" db="EMBL/GenBank/DDBJ databases">
        <title>Deep-cultivation of Planctomycetes and their phenomic and genomic characterization uncovers novel biology.</title>
        <authorList>
            <person name="Wiegand S."/>
            <person name="Jogler M."/>
            <person name="Boedeker C."/>
            <person name="Pinto D."/>
            <person name="Vollmers J."/>
            <person name="Rivas-Marin E."/>
            <person name="Kohn T."/>
            <person name="Peeters S.H."/>
            <person name="Heuer A."/>
            <person name="Rast P."/>
            <person name="Oberbeckmann S."/>
            <person name="Bunk B."/>
            <person name="Jeske O."/>
            <person name="Meyerdierks A."/>
            <person name="Storesund J.E."/>
            <person name="Kallscheuer N."/>
            <person name="Luecker S."/>
            <person name="Lage O.M."/>
            <person name="Pohl T."/>
            <person name="Merkel B.J."/>
            <person name="Hornburger P."/>
            <person name="Mueller R.-W."/>
            <person name="Bruemmer F."/>
            <person name="Labrenz M."/>
            <person name="Spormann A.M."/>
            <person name="Op Den Camp H."/>
            <person name="Overmann J."/>
            <person name="Amann R."/>
            <person name="Jetten M.S.M."/>
            <person name="Mascher T."/>
            <person name="Medema M.H."/>
            <person name="Devos D.P."/>
            <person name="Kaster A.-K."/>
            <person name="Ovreas L."/>
            <person name="Rohde M."/>
            <person name="Galperin M.Y."/>
            <person name="Jogler C."/>
        </authorList>
    </citation>
    <scope>NUCLEOTIDE SEQUENCE [LARGE SCALE GENOMIC DNA]</scope>
    <source>
        <strain evidence="13 14">KOR42</strain>
    </source>
</reference>
<dbReference type="GO" id="GO:0005886">
    <property type="term" value="C:plasma membrane"/>
    <property type="evidence" value="ECO:0007669"/>
    <property type="project" value="UniProtKB-SubCell"/>
</dbReference>
<feature type="region of interest" description="Disordered" evidence="11">
    <location>
        <begin position="54"/>
        <end position="107"/>
    </location>
</feature>
<organism evidence="13 14">
    <name type="scientific">Thalassoglobus neptunius</name>
    <dbReference type="NCBI Taxonomy" id="1938619"/>
    <lineage>
        <taxon>Bacteria</taxon>
        <taxon>Pseudomonadati</taxon>
        <taxon>Planctomycetota</taxon>
        <taxon>Planctomycetia</taxon>
        <taxon>Planctomycetales</taxon>
        <taxon>Planctomycetaceae</taxon>
        <taxon>Thalassoglobus</taxon>
    </lineage>
</organism>
<feature type="compositionally biased region" description="Low complexity" evidence="11">
    <location>
        <begin position="98"/>
        <end position="107"/>
    </location>
</feature>
<comment type="subcellular location">
    <subcellularLocation>
        <location evidence="1">Cell membrane</location>
        <topology evidence="1">Single-pass type I membrane protein</topology>
    </subcellularLocation>
</comment>
<dbReference type="Gene3D" id="2.60.40.60">
    <property type="entry name" value="Cadherins"/>
    <property type="match status" value="2"/>
</dbReference>
<dbReference type="InterPro" id="IPR024079">
    <property type="entry name" value="MetalloPept_cat_dom_sf"/>
</dbReference>
<keyword evidence="10" id="KW-0325">Glycoprotein</keyword>
<keyword evidence="4" id="KW-0732">Signal</keyword>
<keyword evidence="2" id="KW-1003">Cell membrane</keyword>
<proteinExistence type="predicted"/>
<feature type="domain" description="Cadherin" evidence="12">
    <location>
        <begin position="936"/>
        <end position="1027"/>
    </location>
</feature>
<keyword evidence="8" id="KW-1133">Transmembrane helix</keyword>
<dbReference type="SMART" id="SM00112">
    <property type="entry name" value="CA"/>
    <property type="match status" value="2"/>
</dbReference>
<dbReference type="EMBL" id="SIHI01000001">
    <property type="protein sequence ID" value="TWT59090.1"/>
    <property type="molecule type" value="Genomic_DNA"/>
</dbReference>
<keyword evidence="14" id="KW-1185">Reference proteome</keyword>
<evidence type="ECO:0000256" key="2">
    <source>
        <dbReference type="ARBA" id="ARBA00022475"/>
    </source>
</evidence>
<dbReference type="Proteomes" id="UP000317243">
    <property type="component" value="Unassembled WGS sequence"/>
</dbReference>
<dbReference type="PROSITE" id="PS50268">
    <property type="entry name" value="CADHERIN_2"/>
    <property type="match status" value="2"/>
</dbReference>
<evidence type="ECO:0000256" key="5">
    <source>
        <dbReference type="ARBA" id="ARBA00022737"/>
    </source>
</evidence>
<evidence type="ECO:0000256" key="1">
    <source>
        <dbReference type="ARBA" id="ARBA00004251"/>
    </source>
</evidence>
<dbReference type="Gene3D" id="2.60.120.380">
    <property type="match status" value="1"/>
</dbReference>
<evidence type="ECO:0000256" key="11">
    <source>
        <dbReference type="SAM" id="MobiDB-lite"/>
    </source>
</evidence>
<evidence type="ECO:0000259" key="12">
    <source>
        <dbReference type="PROSITE" id="PS50268"/>
    </source>
</evidence>
<feature type="compositionally biased region" description="Basic and acidic residues" evidence="11">
    <location>
        <begin position="61"/>
        <end position="93"/>
    </location>
</feature>
<keyword evidence="5" id="KW-0677">Repeat</keyword>
<dbReference type="GO" id="GO:0008237">
    <property type="term" value="F:metallopeptidase activity"/>
    <property type="evidence" value="ECO:0007669"/>
    <property type="project" value="InterPro"/>
</dbReference>
<dbReference type="PANTHER" id="PTHR24026">
    <property type="entry name" value="FAT ATYPICAL CADHERIN-RELATED"/>
    <property type="match status" value="1"/>
</dbReference>
<sequence>MFRLLWTWRKERRRRTRSQLRVESLEDRLLLSSTRGIPKPMMAVVRVPSHSDLDTDDCDDHDDHGDHHDGHDHDHDESHTGIFDEHGGERINEPPEPAEWSEASSVETPIEQLSYAPLDQTFLLHSLPGADHTIYLDFDGHVTQGTTWNSSSGIASIVSSAYDPDGNGQSFTSNELRRIQRIWERVAEDFAPFNVNVTTEDPGEEALRRSGSGYAQWGVRVVITPDNWDDCGCGGFAYINSFNDSTDEPVFVFNTSEIGVAAASSHEVGHALGLSHDGTSSEGYYHGHGSGSTGWGPIMGSGYYSNVTTWDTGQYHDTNNGSATANYGSGPDDFAVITSQNGFGFRPDDHGNGMHGATPLTVVDTFGEQSQLQGFGRIEMSGDNDWFSFTTSGGAIDLAIDTYFIEAFLRSQGGSYTQAYLSSTFTQGSNLDVSAQLYDSTGTLILSSNPAHDLNAQLQTTLAAGTHFISIEGIGYGDWANNPPEGYAAGVSLGQYLIRGTVATSSEDFNNAPTLDTIPQIELFVGSQPVTRTLTGISSGFGESQPIRITAWSQRPDLIAHPQVSYQPGSSEALMTLTPVPGQTGSTIVTVIVEDGGLDGNLETEDDNLTMTREFEVHVREANQPPTILDQSIGMVRNQVNGTVVGTVEASDSDPNQSLTYSIVSATDSRAFAIDSQTGELTVARRKSVRQIRTHEVIVRVTDDGDPSLSSEATISIQIVNSNTTGFVELNPLVISIDENSLRPQRVAIAEISVVDDGVGTNELAIEGTDASLFEIDGNRLYLKPGSPFDFETTPILSGSIVVTDPSLSSEAGSSTPFSLNVGNVNELLTGLVLDNTVETIGETLDTSEPYRVADLRIVGDAMGSYQYTLDGVDADLFEISNGQLFLKAGVTLNRLTNPRLDVTVVVDEIGIGGTDDAWASLSITVTEVLINTPPVLLDQSFSVERKSPTGTLIGVIEADDPQPDQQLTFELISGKANKFVIDAETGEITVRSKRAIRSRGVYELVVRVTDNGEPAYSREAVMTIAVE</sequence>
<dbReference type="FunFam" id="2.60.40.60:FF:000004">
    <property type="entry name" value="Protocadherin 1 gamma 2"/>
    <property type="match status" value="1"/>
</dbReference>
<keyword evidence="3" id="KW-0812">Transmembrane</keyword>
<comment type="caution">
    <text evidence="13">The sequence shown here is derived from an EMBL/GenBank/DDBJ whole genome shotgun (WGS) entry which is preliminary data.</text>
</comment>
<dbReference type="CDD" id="cd11304">
    <property type="entry name" value="Cadherin_repeat"/>
    <property type="match status" value="3"/>
</dbReference>
<keyword evidence="7" id="KW-0130">Cell adhesion</keyword>
<keyword evidence="6" id="KW-0106">Calcium</keyword>
<accession>A0A5C5X846</accession>
<dbReference type="SUPFAM" id="SSF55486">
    <property type="entry name" value="Metalloproteases ('zincins'), catalytic domain"/>
    <property type="match status" value="1"/>
</dbReference>
<dbReference type="SUPFAM" id="SSF49313">
    <property type="entry name" value="Cadherin-like"/>
    <property type="match status" value="2"/>
</dbReference>
<dbReference type="InterPro" id="IPR002126">
    <property type="entry name" value="Cadherin-like_dom"/>
</dbReference>
<evidence type="ECO:0000256" key="8">
    <source>
        <dbReference type="ARBA" id="ARBA00022989"/>
    </source>
</evidence>
<dbReference type="InterPro" id="IPR015919">
    <property type="entry name" value="Cadherin-like_sf"/>
</dbReference>
<dbReference type="RefSeq" id="WP_146509869.1">
    <property type="nucleotide sequence ID" value="NZ_SIHI01000001.1"/>
</dbReference>
<evidence type="ECO:0000313" key="14">
    <source>
        <dbReference type="Proteomes" id="UP000317243"/>
    </source>
</evidence>
<dbReference type="Gene3D" id="3.40.390.10">
    <property type="entry name" value="Collagenase (Catalytic Domain)"/>
    <property type="match status" value="1"/>
</dbReference>
<name>A0A5C5X846_9PLAN</name>
<dbReference type="AlphaFoldDB" id="A0A5C5X846"/>
<dbReference type="GO" id="GO:0005509">
    <property type="term" value="F:calcium ion binding"/>
    <property type="evidence" value="ECO:0007669"/>
    <property type="project" value="InterPro"/>
</dbReference>